<dbReference type="Gene3D" id="3.60.10.10">
    <property type="entry name" value="Endonuclease/exonuclease/phosphatase"/>
    <property type="match status" value="1"/>
</dbReference>
<reference evidence="3" key="1">
    <citation type="submission" date="2025-08" db="UniProtKB">
        <authorList>
            <consortium name="RefSeq"/>
        </authorList>
    </citation>
    <scope>IDENTIFICATION</scope>
</reference>
<dbReference type="InterPro" id="IPR036691">
    <property type="entry name" value="Endo/exonu/phosph_ase_sf"/>
</dbReference>
<dbReference type="GeneID" id="136082920"/>
<dbReference type="SUPFAM" id="SSF56219">
    <property type="entry name" value="DNase I-like"/>
    <property type="match status" value="1"/>
</dbReference>
<organism evidence="2 3">
    <name type="scientific">Hydra vulgaris</name>
    <name type="common">Hydra</name>
    <name type="synonym">Hydra attenuata</name>
    <dbReference type="NCBI Taxonomy" id="6087"/>
    <lineage>
        <taxon>Eukaryota</taxon>
        <taxon>Metazoa</taxon>
        <taxon>Cnidaria</taxon>
        <taxon>Hydrozoa</taxon>
        <taxon>Hydroidolina</taxon>
        <taxon>Anthoathecata</taxon>
        <taxon>Aplanulata</taxon>
        <taxon>Hydridae</taxon>
        <taxon>Hydra</taxon>
    </lineage>
</organism>
<accession>A0ABM4C9S7</accession>
<evidence type="ECO:0000313" key="3">
    <source>
        <dbReference type="RefSeq" id="XP_065658405.1"/>
    </source>
</evidence>
<protein>
    <submittedName>
        <fullName evidence="3">Uncharacterized protein LOC136082920</fullName>
    </submittedName>
</protein>
<evidence type="ECO:0000313" key="2">
    <source>
        <dbReference type="Proteomes" id="UP001652625"/>
    </source>
</evidence>
<feature type="domain" description="Endonuclease/exonuclease/phosphatase" evidence="1">
    <location>
        <begin position="71"/>
        <end position="184"/>
    </location>
</feature>
<name>A0ABM4C9S7_HYDVU</name>
<evidence type="ECO:0000259" key="1">
    <source>
        <dbReference type="Pfam" id="PF14529"/>
    </source>
</evidence>
<gene>
    <name evidence="3" type="primary">LOC136082920</name>
</gene>
<dbReference type="Proteomes" id="UP001652625">
    <property type="component" value="Chromosome 08"/>
</dbReference>
<dbReference type="Pfam" id="PF14529">
    <property type="entry name" value="Exo_endo_phos_2"/>
    <property type="match status" value="1"/>
</dbReference>
<keyword evidence="2" id="KW-1185">Reference proteome</keyword>
<dbReference type="RefSeq" id="XP_065658405.1">
    <property type="nucleotide sequence ID" value="XM_065802333.1"/>
</dbReference>
<dbReference type="PANTHER" id="PTHR33395:SF22">
    <property type="entry name" value="REVERSE TRANSCRIPTASE DOMAIN-CONTAINING PROTEIN"/>
    <property type="match status" value="1"/>
</dbReference>
<proteinExistence type="predicted"/>
<dbReference type="PANTHER" id="PTHR33395">
    <property type="entry name" value="TRANSCRIPTASE, PUTATIVE-RELATED-RELATED"/>
    <property type="match status" value="1"/>
</dbReference>
<dbReference type="InterPro" id="IPR005135">
    <property type="entry name" value="Endo/exonuclease/phosphatase"/>
</dbReference>
<sequence length="454" mass="52684">MLETFFNNKLSNAILSPKDYSIYRKDRIKIGGGVAIYCRNDIKVEQVQIKQTDTDIDIICVDMIFGSQKLRLITCYRPPFYTITDVAYLELMISIIYNLCYSVSQIIIVGDFNSPKMDWPSYVLPNEKCHSIFLNLVNELGLHQFVKEPTRNINFLDLVFSNNSSLISDISVECPFSTSDHNTVQFSINTNNFNQGENKPESFYNFSNADFKSLELYLSKINWDFKFSCAYTIEDYWSIFLRLFGTGINEFVPIRKKYYNKTNNHYPKYIKKILSRKVLLWKRWTNNKTIYNKSAYKQYARNCKLILSNYQSKIELNLVEGNNISKFYKYVNNKMNIPNKHHHLIDKNNNNKVTSSNIVIANVFNNHFGSVFTDDNCYLPNIATYVNDPISIDTVHFSVESVYKTLMGINPSTSFGPDGLPNAILKILAHVLCFPLSYIFEASFTFKTQRCIKS</sequence>